<protein>
    <submittedName>
        <fullName evidence="2">Uncharacterized protein</fullName>
    </submittedName>
</protein>
<name>A0A6C0D6L7_9ZZZZ</name>
<dbReference type="AlphaFoldDB" id="A0A6C0D6L7"/>
<evidence type="ECO:0000256" key="1">
    <source>
        <dbReference type="SAM" id="Coils"/>
    </source>
</evidence>
<feature type="coiled-coil region" evidence="1">
    <location>
        <begin position="49"/>
        <end position="76"/>
    </location>
</feature>
<keyword evidence="1" id="KW-0175">Coiled coil</keyword>
<sequence length="76" mass="9254">MQKEVIEGLPYWKDKSNNIYCFEPDKKNLIVLGTYNPEKDTIALKDNWKELYQSKLDDYRKNLKNRERKENKLETK</sequence>
<accession>A0A6C0D6L7</accession>
<proteinExistence type="predicted"/>
<organism evidence="2">
    <name type="scientific">viral metagenome</name>
    <dbReference type="NCBI Taxonomy" id="1070528"/>
    <lineage>
        <taxon>unclassified sequences</taxon>
        <taxon>metagenomes</taxon>
        <taxon>organismal metagenomes</taxon>
    </lineage>
</organism>
<dbReference type="EMBL" id="MN739545">
    <property type="protein sequence ID" value="QHT12418.1"/>
    <property type="molecule type" value="Genomic_DNA"/>
</dbReference>
<evidence type="ECO:0000313" key="2">
    <source>
        <dbReference type="EMBL" id="QHT12418.1"/>
    </source>
</evidence>
<reference evidence="2" key="1">
    <citation type="journal article" date="2020" name="Nature">
        <title>Giant virus diversity and host interactions through global metagenomics.</title>
        <authorList>
            <person name="Schulz F."/>
            <person name="Roux S."/>
            <person name="Paez-Espino D."/>
            <person name="Jungbluth S."/>
            <person name="Walsh D.A."/>
            <person name="Denef V.J."/>
            <person name="McMahon K.D."/>
            <person name="Konstantinidis K.T."/>
            <person name="Eloe-Fadrosh E.A."/>
            <person name="Kyrpides N.C."/>
            <person name="Woyke T."/>
        </authorList>
    </citation>
    <scope>NUCLEOTIDE SEQUENCE</scope>
    <source>
        <strain evidence="2">GVMAG-M-3300023174-129</strain>
    </source>
</reference>